<sequence>MNRIKLILTFIVIVGIIGGLLYLIAINANKAKSDKIEHINKNYGYAKGIIVKKKSYKGHSIEVKYQIGNKEYKYTGGWDNNPNNLGEGDSIKFRYAIDNPELILTELNNGY</sequence>
<accession>A0A6N8J6C9</accession>
<evidence type="ECO:0000313" key="2">
    <source>
        <dbReference type="EMBL" id="MVT40797.1"/>
    </source>
</evidence>
<dbReference type="RefSeq" id="WP_157299431.1">
    <property type="nucleotide sequence ID" value="NZ_BAAAZB010000010.1"/>
</dbReference>
<proteinExistence type="predicted"/>
<dbReference type="OrthoDB" id="893645at2"/>
<evidence type="ECO:0008006" key="4">
    <source>
        <dbReference type="Google" id="ProtNLM"/>
    </source>
</evidence>
<evidence type="ECO:0000313" key="3">
    <source>
        <dbReference type="Proteomes" id="UP000468388"/>
    </source>
</evidence>
<dbReference type="EMBL" id="WRXO01000002">
    <property type="protein sequence ID" value="MVT40797.1"/>
    <property type="molecule type" value="Genomic_DNA"/>
</dbReference>
<evidence type="ECO:0000256" key="1">
    <source>
        <dbReference type="SAM" id="Phobius"/>
    </source>
</evidence>
<name>A0A6N8J6C9_9BACT</name>
<comment type="caution">
    <text evidence="2">The sequence shown here is derived from an EMBL/GenBank/DDBJ whole genome shotgun (WGS) entry which is preliminary data.</text>
</comment>
<protein>
    <recommendedName>
        <fullName evidence="4">DUF3592 domain-containing protein</fullName>
    </recommendedName>
</protein>
<keyword evidence="3" id="KW-1185">Reference proteome</keyword>
<keyword evidence="1" id="KW-0472">Membrane</keyword>
<gene>
    <name evidence="2" type="ORF">GO495_09425</name>
</gene>
<dbReference type="SUPFAM" id="SSF101936">
    <property type="entry name" value="DNA-binding pseudobarrel domain"/>
    <property type="match status" value="1"/>
</dbReference>
<reference evidence="2 3" key="1">
    <citation type="submission" date="2019-12" db="EMBL/GenBank/DDBJ databases">
        <title>The draft genomic sequence of strain Chitinophaga oryziterrae JCM 16595.</title>
        <authorList>
            <person name="Zhang X."/>
        </authorList>
    </citation>
    <scope>NUCLEOTIDE SEQUENCE [LARGE SCALE GENOMIC DNA]</scope>
    <source>
        <strain evidence="2 3">JCM 16595</strain>
    </source>
</reference>
<organism evidence="2 3">
    <name type="scientific">Chitinophaga oryziterrae</name>
    <dbReference type="NCBI Taxonomy" id="1031224"/>
    <lineage>
        <taxon>Bacteria</taxon>
        <taxon>Pseudomonadati</taxon>
        <taxon>Bacteroidota</taxon>
        <taxon>Chitinophagia</taxon>
        <taxon>Chitinophagales</taxon>
        <taxon>Chitinophagaceae</taxon>
        <taxon>Chitinophaga</taxon>
    </lineage>
</organism>
<dbReference type="AlphaFoldDB" id="A0A6N8J6C9"/>
<keyword evidence="1" id="KW-1133">Transmembrane helix</keyword>
<feature type="transmembrane region" description="Helical" evidence="1">
    <location>
        <begin position="6"/>
        <end position="25"/>
    </location>
</feature>
<dbReference type="InterPro" id="IPR015300">
    <property type="entry name" value="DNA-bd_pseudobarrel_sf"/>
</dbReference>
<dbReference type="Proteomes" id="UP000468388">
    <property type="component" value="Unassembled WGS sequence"/>
</dbReference>
<keyword evidence="1" id="KW-0812">Transmembrane</keyword>